<dbReference type="GO" id="GO:0016853">
    <property type="term" value="F:isomerase activity"/>
    <property type="evidence" value="ECO:0007669"/>
    <property type="project" value="UniProtKB-KW"/>
</dbReference>
<evidence type="ECO:0000313" key="3">
    <source>
        <dbReference type="EMBL" id="SDD71227.1"/>
    </source>
</evidence>
<dbReference type="NCBIfam" id="TIGR00654">
    <property type="entry name" value="PhzF_family"/>
    <property type="match status" value="1"/>
</dbReference>
<dbReference type="STRING" id="938405.SAMN02927895_03123"/>
<dbReference type="Pfam" id="PF02567">
    <property type="entry name" value="PhzC-PhzF"/>
    <property type="match status" value="1"/>
</dbReference>
<dbReference type="InterPro" id="IPR003719">
    <property type="entry name" value="Phenazine_PhzF-like"/>
</dbReference>
<reference evidence="3 4" key="1">
    <citation type="submission" date="2016-10" db="EMBL/GenBank/DDBJ databases">
        <authorList>
            <person name="de Groot N.N."/>
        </authorList>
    </citation>
    <scope>NUCLEOTIDE SEQUENCE [LARGE SCALE GENOMIC DNA]</scope>
    <source>
        <strain evidence="3 4">CPCC 100156</strain>
    </source>
</reference>
<dbReference type="RefSeq" id="WP_176849652.1">
    <property type="nucleotide sequence ID" value="NZ_FMZX01000011.1"/>
</dbReference>
<dbReference type="PANTHER" id="PTHR13774:SF32">
    <property type="entry name" value="ANTISENSE-ENHANCING SEQUENCE 1"/>
    <property type="match status" value="1"/>
</dbReference>
<dbReference type="AlphaFoldDB" id="A0A1G6X1D3"/>
<dbReference type="EMBL" id="FMZX01000011">
    <property type="protein sequence ID" value="SDD71227.1"/>
    <property type="molecule type" value="Genomic_DNA"/>
</dbReference>
<dbReference type="Proteomes" id="UP000198925">
    <property type="component" value="Unassembled WGS sequence"/>
</dbReference>
<protein>
    <submittedName>
        <fullName evidence="3">Trans-2,3-dihydro-3-hydroxyanthranilate isomerase</fullName>
    </submittedName>
</protein>
<keyword evidence="4" id="KW-1185">Reference proteome</keyword>
<gene>
    <name evidence="3" type="ORF">SAMN04487779_1011114</name>
</gene>
<dbReference type="Gene3D" id="3.10.310.10">
    <property type="entry name" value="Diaminopimelate Epimerase, Chain A, domain 1"/>
    <property type="match status" value="2"/>
</dbReference>
<organism evidence="3 4">
    <name type="scientific">Belnapia rosea</name>
    <dbReference type="NCBI Taxonomy" id="938405"/>
    <lineage>
        <taxon>Bacteria</taxon>
        <taxon>Pseudomonadati</taxon>
        <taxon>Pseudomonadota</taxon>
        <taxon>Alphaproteobacteria</taxon>
        <taxon>Acetobacterales</taxon>
        <taxon>Roseomonadaceae</taxon>
        <taxon>Belnapia</taxon>
    </lineage>
</organism>
<evidence type="ECO:0000313" key="4">
    <source>
        <dbReference type="Proteomes" id="UP000198925"/>
    </source>
</evidence>
<name>A0A1G6X1D3_9PROT</name>
<dbReference type="PANTHER" id="PTHR13774">
    <property type="entry name" value="PHENAZINE BIOSYNTHESIS PROTEIN"/>
    <property type="match status" value="1"/>
</dbReference>
<accession>A0A1G6X1D3</accession>
<proteinExistence type="inferred from homology"/>
<feature type="active site" evidence="2">
    <location>
        <position position="46"/>
    </location>
</feature>
<evidence type="ECO:0000256" key="2">
    <source>
        <dbReference type="PIRSR" id="PIRSR016184-1"/>
    </source>
</evidence>
<dbReference type="GO" id="GO:0005737">
    <property type="term" value="C:cytoplasm"/>
    <property type="evidence" value="ECO:0007669"/>
    <property type="project" value="TreeGrafter"/>
</dbReference>
<comment type="similarity">
    <text evidence="1">Belongs to the PhzF family.</text>
</comment>
<keyword evidence="3" id="KW-0413">Isomerase</keyword>
<dbReference type="PIRSF" id="PIRSF016184">
    <property type="entry name" value="PhzC_PhzF"/>
    <property type="match status" value="1"/>
</dbReference>
<sequence>MRLEFATADVFTEARFGGNPLAVVFDAAALDTAAMQRVAREFNLSETVFVLAAEGDGARIRIFTPGSELPFAGHPNVGTAVLLAQRLSIVGDRLMLDQEAGRVTARLTRDAAGLAIGAEIEAPRPFAEAAPFTAGAAAACAGLPASAIVTRAHAPLIGGCGNHIAFAEVEDIAALAEASPDAAAFRAHLPVSAATGLFLHAPLPDGRRRARMFGPLEGIPEDPATGSANVALAALLLRAADGDRLALEVEQGIEMGRPSRLALRAWRDAGGGLRAAVGGGVVPVSQGSILV</sequence>
<dbReference type="SUPFAM" id="SSF54506">
    <property type="entry name" value="Diaminopimelate epimerase-like"/>
    <property type="match status" value="1"/>
</dbReference>
<evidence type="ECO:0000256" key="1">
    <source>
        <dbReference type="ARBA" id="ARBA00008270"/>
    </source>
</evidence>